<sequence>MDNFFGTRRVTKNITNHDVDTLLTLDEHRTLQDDSDGFCICLRFDLLRRRHVGLCAAYPAPATHDDERALRHLAQNVPIDSQFGIRTRPTCLLGLVPRASDTSVLTTIGDT</sequence>
<dbReference type="Proteomes" id="UP000193884">
    <property type="component" value="Unassembled WGS sequence"/>
</dbReference>
<accession>A0ABX3X9E7</accession>
<name>A0ABX3X9E7_9BRAD</name>
<reference evidence="1 2" key="1">
    <citation type="submission" date="2017-03" db="EMBL/GenBank/DDBJ databases">
        <title>Whole genome sequences of fourteen strains of Bradyrhizobium canariense and one strain of Bradyrhizobium japonicum isolated from Lupinus (Papilionoideae: Genisteae) species in Algeria.</title>
        <authorList>
            <person name="Crovadore J."/>
            <person name="Chekireb D."/>
            <person name="Brachmann A."/>
            <person name="Chablais R."/>
            <person name="Cochard B."/>
            <person name="Lefort F."/>
        </authorList>
    </citation>
    <scope>NUCLEOTIDE SEQUENCE [LARGE SCALE GENOMIC DNA]</scope>
    <source>
        <strain evidence="1 2">UBMAN05</strain>
    </source>
</reference>
<evidence type="ECO:0000313" key="1">
    <source>
        <dbReference type="EMBL" id="OSJ32449.1"/>
    </source>
</evidence>
<dbReference type="EMBL" id="NAFK01000142">
    <property type="protein sequence ID" value="OSJ32449.1"/>
    <property type="molecule type" value="Genomic_DNA"/>
</dbReference>
<keyword evidence="2" id="KW-1185">Reference proteome</keyword>
<comment type="caution">
    <text evidence="1">The sequence shown here is derived from an EMBL/GenBank/DDBJ whole genome shotgun (WGS) entry which is preliminary data.</text>
</comment>
<protein>
    <submittedName>
        <fullName evidence="1">Uncharacterized protein</fullName>
    </submittedName>
</protein>
<proteinExistence type="predicted"/>
<organism evidence="1 2">
    <name type="scientific">Bradyrhizobium canariense</name>
    <dbReference type="NCBI Taxonomy" id="255045"/>
    <lineage>
        <taxon>Bacteria</taxon>
        <taxon>Pseudomonadati</taxon>
        <taxon>Pseudomonadota</taxon>
        <taxon>Alphaproteobacteria</taxon>
        <taxon>Hyphomicrobiales</taxon>
        <taxon>Nitrobacteraceae</taxon>
        <taxon>Bradyrhizobium</taxon>
    </lineage>
</organism>
<evidence type="ECO:0000313" key="2">
    <source>
        <dbReference type="Proteomes" id="UP000193884"/>
    </source>
</evidence>
<gene>
    <name evidence="1" type="ORF">BST63_07575</name>
</gene>